<dbReference type="RefSeq" id="WP_179199022.1">
    <property type="nucleotide sequence ID" value="NZ_JAFMOF010000001.1"/>
</dbReference>
<organism evidence="1 2">
    <name type="scientific">Streptomyces triculaminicus</name>
    <dbReference type="NCBI Taxonomy" id="2816232"/>
    <lineage>
        <taxon>Bacteria</taxon>
        <taxon>Bacillati</taxon>
        <taxon>Actinomycetota</taxon>
        <taxon>Actinomycetes</taxon>
        <taxon>Kitasatosporales</taxon>
        <taxon>Streptomycetaceae</taxon>
        <taxon>Streptomyces</taxon>
    </lineage>
</organism>
<accession>A0A939JQ17</accession>
<comment type="caution">
    <text evidence="1">The sequence shown here is derived from an EMBL/GenBank/DDBJ whole genome shotgun (WGS) entry which is preliminary data.</text>
</comment>
<evidence type="ECO:0000313" key="1">
    <source>
        <dbReference type="EMBL" id="MBO0652094.1"/>
    </source>
</evidence>
<protein>
    <submittedName>
        <fullName evidence="1">Uncharacterized protein</fullName>
    </submittedName>
</protein>
<dbReference type="EMBL" id="JAFMOF010000001">
    <property type="protein sequence ID" value="MBO0652094.1"/>
    <property type="molecule type" value="Genomic_DNA"/>
</dbReference>
<keyword evidence="2" id="KW-1185">Reference proteome</keyword>
<sequence>MSNDNRRVHDLIVFLSVLLTGTVLVCRGVPPESLATVAIALSGLYATWRRRT</sequence>
<name>A0A939JQ17_9ACTN</name>
<evidence type="ECO:0000313" key="2">
    <source>
        <dbReference type="Proteomes" id="UP000664781"/>
    </source>
</evidence>
<dbReference type="Proteomes" id="UP000664781">
    <property type="component" value="Unassembled WGS sequence"/>
</dbReference>
<dbReference type="AlphaFoldDB" id="A0A939JQ17"/>
<reference evidence="1" key="1">
    <citation type="submission" date="2021-03" db="EMBL/GenBank/DDBJ databases">
        <title>Streptomyces strains.</title>
        <authorList>
            <person name="Lund M.B."/>
            <person name="Toerring T."/>
        </authorList>
    </citation>
    <scope>NUCLEOTIDE SEQUENCE</scope>
    <source>
        <strain evidence="1">JCM 4242</strain>
    </source>
</reference>
<gene>
    <name evidence="1" type="ORF">J1792_04560</name>
</gene>
<proteinExistence type="predicted"/>